<evidence type="ECO:0000313" key="1">
    <source>
        <dbReference type="EMBL" id="RNI40115.1"/>
    </source>
</evidence>
<protein>
    <submittedName>
        <fullName evidence="1">Uncharacterized protein</fullName>
    </submittedName>
</protein>
<name>A0A3M9NRM4_9BACT</name>
<evidence type="ECO:0000313" key="2">
    <source>
        <dbReference type="Proteomes" id="UP000267223"/>
    </source>
</evidence>
<dbReference type="AlphaFoldDB" id="A0A3M9NRM4"/>
<accession>A0A3M9NRM4</accession>
<sequence length="563" mass="62396">MDIFVFLIKHFNFIKMIRFLFLAVLSFSSAKSFCQHTQLNFSDEFKIAENDDYKDQTVANSVFLNNLFYTATNSGIGGNNKWLFTKLYDMKYAITIASFDKNMKKIRETQLENGSKVFGPLQPRLLLINNKLCLAYFQSDDKASFNLYLSQVDENLKLKEPKKICNIQQENVGIFKLESVIKGGIVFFTNTTDNSKTLVVCNSGPNSTSTFVVDGELNIIKKSVIHTNTADFKISKALLTNDNLECLVLQSERDTKLVCINPEGKKTETKINLPGGARAQQVHVSESADRKNIYVYSSTSPSEEDGDCCSGFFLATLNSSTLQLAKPLLYKFSPEFTEEICKKGGGSKHKKDYLMYNFEAGLVELSNGEVAIVGSPQEESVNTSSKPASALNNKTKLESTTTLNTGPILAFYPNKNGKTFEYAIVPRISSLSRSAESGSGIVKIVQSPMVSNSSAGFVAVASGDDIIILYNDNEDNLAKDVNEKTVESHSTKNMVLAEALIDKDKKLQYRKQLGQNIKGAYTYFLGNIIPVSSSALVFPVAKQGVGFNARKIIYTNWCFLGMK</sequence>
<dbReference type="Proteomes" id="UP000267223">
    <property type="component" value="Unassembled WGS sequence"/>
</dbReference>
<dbReference type="EMBL" id="RJJR01000001">
    <property type="protein sequence ID" value="RNI40115.1"/>
    <property type="molecule type" value="Genomic_DNA"/>
</dbReference>
<gene>
    <name evidence="1" type="ORF">EFY79_02125</name>
</gene>
<reference evidence="1 2" key="1">
    <citation type="submission" date="2018-11" db="EMBL/GenBank/DDBJ databases">
        <title>Draft genome sequence of Ferruginibacter sp. BO-59.</title>
        <authorList>
            <person name="Im W.T."/>
        </authorList>
    </citation>
    <scope>NUCLEOTIDE SEQUENCE [LARGE SCALE GENOMIC DNA]</scope>
    <source>
        <strain evidence="1 2">BO-59</strain>
    </source>
</reference>
<comment type="caution">
    <text evidence="1">The sequence shown here is derived from an EMBL/GenBank/DDBJ whole genome shotgun (WGS) entry which is preliminary data.</text>
</comment>
<proteinExistence type="predicted"/>
<organism evidence="1 2">
    <name type="scientific">Hanamia caeni</name>
    <dbReference type="NCBI Taxonomy" id="2294116"/>
    <lineage>
        <taxon>Bacteria</taxon>
        <taxon>Pseudomonadati</taxon>
        <taxon>Bacteroidota</taxon>
        <taxon>Chitinophagia</taxon>
        <taxon>Chitinophagales</taxon>
        <taxon>Chitinophagaceae</taxon>
        <taxon>Hanamia</taxon>
    </lineage>
</organism>
<keyword evidence="2" id="KW-1185">Reference proteome</keyword>